<keyword evidence="2" id="KW-1185">Reference proteome</keyword>
<evidence type="ECO:0000313" key="1">
    <source>
        <dbReference type="EMBL" id="MFC4312861.1"/>
    </source>
</evidence>
<accession>A0ABV8SZ34</accession>
<organism evidence="1 2">
    <name type="scientific">Steroidobacter flavus</name>
    <dbReference type="NCBI Taxonomy" id="1842136"/>
    <lineage>
        <taxon>Bacteria</taxon>
        <taxon>Pseudomonadati</taxon>
        <taxon>Pseudomonadota</taxon>
        <taxon>Gammaproteobacteria</taxon>
        <taxon>Steroidobacterales</taxon>
        <taxon>Steroidobacteraceae</taxon>
        <taxon>Steroidobacter</taxon>
    </lineage>
</organism>
<reference evidence="2" key="1">
    <citation type="journal article" date="2019" name="Int. J. Syst. Evol. Microbiol.">
        <title>The Global Catalogue of Microorganisms (GCM) 10K type strain sequencing project: providing services to taxonomists for standard genome sequencing and annotation.</title>
        <authorList>
            <consortium name="The Broad Institute Genomics Platform"/>
            <consortium name="The Broad Institute Genome Sequencing Center for Infectious Disease"/>
            <person name="Wu L."/>
            <person name="Ma J."/>
        </authorList>
    </citation>
    <scope>NUCLEOTIDE SEQUENCE [LARGE SCALE GENOMIC DNA]</scope>
    <source>
        <strain evidence="2">CGMCC 1.10759</strain>
    </source>
</reference>
<evidence type="ECO:0000313" key="2">
    <source>
        <dbReference type="Proteomes" id="UP001595904"/>
    </source>
</evidence>
<comment type="caution">
    <text evidence="1">The sequence shown here is derived from an EMBL/GenBank/DDBJ whole genome shotgun (WGS) entry which is preliminary data.</text>
</comment>
<proteinExistence type="predicted"/>
<sequence length="163" mass="17646">MTVGSRRGQATESLRQLTEAVRTESSDGARLVANIADNPICRVTVDTGIPCVVLAWGSYATSAQLRFVHECALDLLRRHALHKILGDDSALAVIPVDDQGWLREDWFPRALEAGLKAAASKCPNGFFGKQSVANVMSGAPVGITVRSFEQLDEAKAWLQTVKI</sequence>
<name>A0ABV8SZ34_9GAMM</name>
<dbReference type="RefSeq" id="WP_380602614.1">
    <property type="nucleotide sequence ID" value="NZ_JBHSDU010000014.1"/>
</dbReference>
<dbReference type="EMBL" id="JBHSDU010000014">
    <property type="protein sequence ID" value="MFC4312861.1"/>
    <property type="molecule type" value="Genomic_DNA"/>
</dbReference>
<gene>
    <name evidence="1" type="ORF">ACFPN2_27505</name>
</gene>
<evidence type="ECO:0008006" key="3">
    <source>
        <dbReference type="Google" id="ProtNLM"/>
    </source>
</evidence>
<dbReference type="Proteomes" id="UP001595904">
    <property type="component" value="Unassembled WGS sequence"/>
</dbReference>
<protein>
    <recommendedName>
        <fullName evidence="3">STAS/SEC14 domain-containing protein</fullName>
    </recommendedName>
</protein>